<evidence type="ECO:0000256" key="3">
    <source>
        <dbReference type="ARBA" id="ARBA00022695"/>
    </source>
</evidence>
<sequence length="236" mass="25888">MKIISKSVEIGGKNLTLEVGRFAGQATSAVLARYGDTMVLATVVVSKPREDLDYFPLYVEYVERLYAGGRIKGSRWVKREGRPTDEAILTARLVDRSIRPLFPEGYKNEIQVVITVLSVDAENDADIPALCATSAALSISKIPWQGPIGAVRMGFVPKNGDSAFLINPSYQDLEYSHLDLIVSITKKGIIMLEGGAKEIPEETILKAIESAQPEIQKVIALIEDLTKQVGVKKQPF</sequence>
<feature type="domain" description="Exoribonuclease phosphorolytic" evidence="6">
    <location>
        <begin position="146"/>
        <end position="212"/>
    </location>
</feature>
<dbReference type="InterPro" id="IPR012162">
    <property type="entry name" value="PNPase"/>
</dbReference>
<evidence type="ECO:0000259" key="6">
    <source>
        <dbReference type="Pfam" id="PF03725"/>
    </source>
</evidence>
<dbReference type="SUPFAM" id="SSF54211">
    <property type="entry name" value="Ribosomal protein S5 domain 2-like"/>
    <property type="match status" value="1"/>
</dbReference>
<dbReference type="InterPro" id="IPR027408">
    <property type="entry name" value="PNPase/RNase_PH_dom_sf"/>
</dbReference>
<dbReference type="GO" id="GO:0000175">
    <property type="term" value="F:3'-5'-RNA exonuclease activity"/>
    <property type="evidence" value="ECO:0007669"/>
    <property type="project" value="TreeGrafter"/>
</dbReference>
<protein>
    <recommendedName>
        <fullName evidence="1">polyribonucleotide nucleotidyltransferase</fullName>
        <ecNumber evidence="1">2.7.7.8</ecNumber>
    </recommendedName>
</protein>
<dbReference type="GO" id="GO:0003723">
    <property type="term" value="F:RNA binding"/>
    <property type="evidence" value="ECO:0007669"/>
    <property type="project" value="UniProtKB-KW"/>
</dbReference>
<feature type="domain" description="Exoribonuclease phosphorolytic" evidence="5">
    <location>
        <begin position="13"/>
        <end position="143"/>
    </location>
</feature>
<dbReference type="GO" id="GO:0005829">
    <property type="term" value="C:cytosol"/>
    <property type="evidence" value="ECO:0007669"/>
    <property type="project" value="TreeGrafter"/>
</dbReference>
<keyword evidence="3" id="KW-0548">Nucleotidyltransferase</keyword>
<keyword evidence="2 7" id="KW-0808">Transferase</keyword>
<dbReference type="PANTHER" id="PTHR11252:SF0">
    <property type="entry name" value="POLYRIBONUCLEOTIDE NUCLEOTIDYLTRANSFERASE 1, MITOCHONDRIAL"/>
    <property type="match status" value="1"/>
</dbReference>
<dbReference type="Pfam" id="PF03725">
    <property type="entry name" value="RNase_PH_C"/>
    <property type="match status" value="1"/>
</dbReference>
<evidence type="ECO:0000313" key="7">
    <source>
        <dbReference type="EMBL" id="PIZ46861.1"/>
    </source>
</evidence>
<gene>
    <name evidence="7" type="ORF">COY29_05955</name>
</gene>
<proteinExistence type="predicted"/>
<dbReference type="InterPro" id="IPR020568">
    <property type="entry name" value="Ribosomal_Su5_D2-typ_SF"/>
</dbReference>
<reference evidence="8" key="1">
    <citation type="submission" date="2017-09" db="EMBL/GenBank/DDBJ databases">
        <title>Depth-based differentiation of microbial function through sediment-hosted aquifers and enrichment of novel symbionts in the deep terrestrial subsurface.</title>
        <authorList>
            <person name="Probst A.J."/>
            <person name="Ladd B."/>
            <person name="Jarett J.K."/>
            <person name="Geller-Mcgrath D.E."/>
            <person name="Sieber C.M.K."/>
            <person name="Emerson J.B."/>
            <person name="Anantharaman K."/>
            <person name="Thomas B.C."/>
            <person name="Malmstrom R."/>
            <person name="Stieglmeier M."/>
            <person name="Klingl A."/>
            <person name="Woyke T."/>
            <person name="Ryan C.M."/>
            <person name="Banfield J.F."/>
        </authorList>
    </citation>
    <scope>NUCLEOTIDE SEQUENCE [LARGE SCALE GENOMIC DNA]</scope>
</reference>
<dbReference type="EMBL" id="PFNO01000201">
    <property type="protein sequence ID" value="PIZ46861.1"/>
    <property type="molecule type" value="Genomic_DNA"/>
</dbReference>
<dbReference type="FunFam" id="3.30.230.70:FF:000001">
    <property type="entry name" value="Polyribonucleotide nucleotidyltransferase"/>
    <property type="match status" value="1"/>
</dbReference>
<dbReference type="PANTHER" id="PTHR11252">
    <property type="entry name" value="POLYRIBONUCLEOTIDE NUCLEOTIDYLTRANSFERASE"/>
    <property type="match status" value="1"/>
</dbReference>
<dbReference type="InterPro" id="IPR015847">
    <property type="entry name" value="ExoRNase_PH_dom2"/>
</dbReference>
<dbReference type="Pfam" id="PF01138">
    <property type="entry name" value="RNase_PH"/>
    <property type="match status" value="1"/>
</dbReference>
<dbReference type="CDD" id="cd11363">
    <property type="entry name" value="RNase_PH_PNPase_1"/>
    <property type="match status" value="1"/>
</dbReference>
<evidence type="ECO:0000259" key="5">
    <source>
        <dbReference type="Pfam" id="PF01138"/>
    </source>
</evidence>
<dbReference type="SUPFAM" id="SSF55666">
    <property type="entry name" value="Ribonuclease PH domain 2-like"/>
    <property type="match status" value="1"/>
</dbReference>
<dbReference type="GO" id="GO:0006402">
    <property type="term" value="P:mRNA catabolic process"/>
    <property type="evidence" value="ECO:0007669"/>
    <property type="project" value="InterPro"/>
</dbReference>
<organism evidence="7 8">
    <name type="scientific">Candidatus Woesebacteria bacterium CG_4_10_14_0_2_um_filter_39_14</name>
    <dbReference type="NCBI Taxonomy" id="1975054"/>
    <lineage>
        <taxon>Bacteria</taxon>
        <taxon>Candidatus Woeseibacteriota</taxon>
    </lineage>
</organism>
<feature type="non-terminal residue" evidence="7">
    <location>
        <position position="236"/>
    </location>
</feature>
<accession>A0A2M7TJS8</accession>
<dbReference type="Proteomes" id="UP000229753">
    <property type="component" value="Unassembled WGS sequence"/>
</dbReference>
<dbReference type="EC" id="2.7.7.8" evidence="1"/>
<comment type="caution">
    <text evidence="7">The sequence shown here is derived from an EMBL/GenBank/DDBJ whole genome shotgun (WGS) entry which is preliminary data.</text>
</comment>
<keyword evidence="4" id="KW-0694">RNA-binding</keyword>
<name>A0A2M7TJS8_9BACT</name>
<evidence type="ECO:0000256" key="1">
    <source>
        <dbReference type="ARBA" id="ARBA00012416"/>
    </source>
</evidence>
<dbReference type="InterPro" id="IPR036345">
    <property type="entry name" value="ExoRNase_PH_dom2_sf"/>
</dbReference>
<dbReference type="AlphaFoldDB" id="A0A2M7TJS8"/>
<dbReference type="InterPro" id="IPR001247">
    <property type="entry name" value="ExoRNase_PH_dom1"/>
</dbReference>
<evidence type="ECO:0000256" key="2">
    <source>
        <dbReference type="ARBA" id="ARBA00022679"/>
    </source>
</evidence>
<evidence type="ECO:0000313" key="8">
    <source>
        <dbReference type="Proteomes" id="UP000229753"/>
    </source>
</evidence>
<evidence type="ECO:0000256" key="4">
    <source>
        <dbReference type="ARBA" id="ARBA00022884"/>
    </source>
</evidence>
<dbReference type="GO" id="GO:0004654">
    <property type="term" value="F:polyribonucleotide nucleotidyltransferase activity"/>
    <property type="evidence" value="ECO:0007669"/>
    <property type="project" value="UniProtKB-EC"/>
</dbReference>
<dbReference type="Gene3D" id="3.30.230.70">
    <property type="entry name" value="GHMP Kinase, N-terminal domain"/>
    <property type="match status" value="1"/>
</dbReference>